<evidence type="ECO:0000313" key="1">
    <source>
        <dbReference type="EMBL" id="MAH62523.1"/>
    </source>
</evidence>
<organism evidence="1 2">
    <name type="scientific">SAR324 cluster bacterium</name>
    <dbReference type="NCBI Taxonomy" id="2024889"/>
    <lineage>
        <taxon>Bacteria</taxon>
        <taxon>Deltaproteobacteria</taxon>
        <taxon>SAR324 cluster</taxon>
    </lineage>
</organism>
<proteinExistence type="predicted"/>
<evidence type="ECO:0000313" key="2">
    <source>
        <dbReference type="Proteomes" id="UP000226525"/>
    </source>
</evidence>
<comment type="caution">
    <text evidence="1">The sequence shown here is derived from an EMBL/GenBank/DDBJ whole genome shotgun (WGS) entry which is preliminary data.</text>
</comment>
<dbReference type="Proteomes" id="UP000226525">
    <property type="component" value="Unassembled WGS sequence"/>
</dbReference>
<name>A0A2D6YH68_9DELT</name>
<accession>A0A2D6YH68</accession>
<gene>
    <name evidence="1" type="ORF">CMN54_03565</name>
</gene>
<reference evidence="2" key="1">
    <citation type="submission" date="2017-09" db="EMBL/GenBank/DDBJ databases">
        <title>The Reconstruction of 2,631 Draft Metagenome-Assembled Genomes from the Global Oceans.</title>
        <authorList>
            <person name="Tully B.J."/>
            <person name="Graham E.D."/>
            <person name="Heidelberg J.F."/>
        </authorList>
    </citation>
    <scope>NUCLEOTIDE SEQUENCE [LARGE SCALE GENOMIC DNA]</scope>
</reference>
<protein>
    <submittedName>
        <fullName evidence="1">Uncharacterized protein</fullName>
    </submittedName>
</protein>
<dbReference type="EMBL" id="NZEX01000036">
    <property type="protein sequence ID" value="MAH62523.1"/>
    <property type="molecule type" value="Genomic_DNA"/>
</dbReference>
<dbReference type="AlphaFoldDB" id="A0A2D6YH68"/>
<sequence>MPHLAAAKPLDNSSSTCRVSLYTRGLAECLQTLERSDPTSGRDEQTLKHLLCNLLQGRILEHLRQRLIEHFELDQNDSGERVSLLLIDVFKEEIFGTFRRRIEEQPELLTQIAQEIVATEIQSGQELPEQTKQLYERILQKYLNYSDLGAILRILQADGRLENLILTSMLHKNGMHSTKDFPPREV</sequence>